<comment type="caution">
    <text evidence="1">The sequence shown here is derived from an EMBL/GenBank/DDBJ whole genome shotgun (WGS) entry which is preliminary data.</text>
</comment>
<reference evidence="1" key="1">
    <citation type="submission" date="2023-04" db="EMBL/GenBank/DDBJ databases">
        <title>Candida boidinii NBRC 1967.</title>
        <authorList>
            <person name="Ichikawa N."/>
            <person name="Sato H."/>
            <person name="Tonouchi N."/>
        </authorList>
    </citation>
    <scope>NUCLEOTIDE SEQUENCE</scope>
    <source>
        <strain evidence="1">NBRC 1967</strain>
    </source>
</reference>
<name>A0ACB5TL76_CANBO</name>
<evidence type="ECO:0000313" key="1">
    <source>
        <dbReference type="EMBL" id="GME89601.1"/>
    </source>
</evidence>
<dbReference type="EMBL" id="BSXV01000553">
    <property type="protein sequence ID" value="GME89601.1"/>
    <property type="molecule type" value="Genomic_DNA"/>
</dbReference>
<accession>A0ACB5TL76</accession>
<protein>
    <submittedName>
        <fullName evidence="1">Unnamed protein product</fullName>
    </submittedName>
</protein>
<evidence type="ECO:0000313" key="2">
    <source>
        <dbReference type="Proteomes" id="UP001165101"/>
    </source>
</evidence>
<gene>
    <name evidence="1" type="ORF">Cboi01_000146800</name>
</gene>
<keyword evidence="2" id="KW-1185">Reference proteome</keyword>
<sequence>MSSQEVKQSDLESENIKKVEEKVEENEKQDSSYEEPTIFRKFVYDLILWVFLIVFDCFFREIRPRGAFRLPKKGPIIFVAAPHANQFVDPIVLMGQVKHETGLRISFLIADKSHKRKFIGLVSRSQMSIPVIRAQDNLKTQKGTIKLDPNNELHIIGENTQFSKSCEEKGLIALPKSLGTGEIDKILSDTSLYLRKPFRYANEIASLKGKELFSQGATFKTAPKVDQSIVYEKVFEHLSHGHCLGIFPEGGSHDRPDLLPIKAGVAIMALGAMSKNPNCNVKIVPCGMNYFHPNKFRSRAIVEFGKPIEIPKELVNRYNNPETSKDSIRELLDIITKGLKSVTVTCPDYESLICVQMARRLYANNFSSRLSLESIVEMNRRLVRGYLHFKDEPYVINLKKNILEYNDMLKIMRIPDHLVESEQGKSKLSILKLFLINLFKIVVFGSLSLPGAILFSPIFIATKMISDKKRREALAGSTVKIKAIDVIATWKILVSMGLTPLLYIFYSVLGTYIIRKYYYPDYSRFFCFFTFYLISAIITYSALIFGEKGMDFLKSIRPLWLALVDPKGLTDLRLKREQVSLEITEAVNKFGPTLFPKDFNLLEYQEKLEKKKKRKEMSANMNLSNSNISHNNGIIDSSDEEEELKTQELRNRRLLRKQAKKNAIAGIDDSDVKGAPIYGTVPIFSNDHHYAEGISSTGITSSSENELDSSSITSDSENDLDINKNNDNHSKHQKKESLASLIREKMFEENRNKQL</sequence>
<organism evidence="1 2">
    <name type="scientific">Candida boidinii</name>
    <name type="common">Yeast</name>
    <dbReference type="NCBI Taxonomy" id="5477"/>
    <lineage>
        <taxon>Eukaryota</taxon>
        <taxon>Fungi</taxon>
        <taxon>Dikarya</taxon>
        <taxon>Ascomycota</taxon>
        <taxon>Saccharomycotina</taxon>
        <taxon>Pichiomycetes</taxon>
        <taxon>Pichiales</taxon>
        <taxon>Pichiaceae</taxon>
        <taxon>Ogataea</taxon>
        <taxon>Ogataea/Candida clade</taxon>
    </lineage>
</organism>
<dbReference type="Proteomes" id="UP001165101">
    <property type="component" value="Unassembled WGS sequence"/>
</dbReference>
<proteinExistence type="predicted"/>